<evidence type="ECO:0000313" key="1">
    <source>
        <dbReference type="EMBL" id="KAI1719958.1"/>
    </source>
</evidence>
<dbReference type="AlphaFoldDB" id="A0AAD4N604"/>
<comment type="caution">
    <text evidence="1">The sequence shown here is derived from an EMBL/GenBank/DDBJ whole genome shotgun (WGS) entry which is preliminary data.</text>
</comment>
<dbReference type="Proteomes" id="UP001201812">
    <property type="component" value="Unassembled WGS sequence"/>
</dbReference>
<gene>
    <name evidence="1" type="ORF">DdX_05320</name>
</gene>
<proteinExistence type="predicted"/>
<reference evidence="1" key="1">
    <citation type="submission" date="2022-01" db="EMBL/GenBank/DDBJ databases">
        <title>Genome Sequence Resource for Two Populations of Ditylenchus destructor, the Migratory Endoparasitic Phytonematode.</title>
        <authorList>
            <person name="Zhang H."/>
            <person name="Lin R."/>
            <person name="Xie B."/>
        </authorList>
    </citation>
    <scope>NUCLEOTIDE SEQUENCE</scope>
    <source>
        <strain evidence="1">BazhouSP</strain>
    </source>
</reference>
<organism evidence="1 2">
    <name type="scientific">Ditylenchus destructor</name>
    <dbReference type="NCBI Taxonomy" id="166010"/>
    <lineage>
        <taxon>Eukaryota</taxon>
        <taxon>Metazoa</taxon>
        <taxon>Ecdysozoa</taxon>
        <taxon>Nematoda</taxon>
        <taxon>Chromadorea</taxon>
        <taxon>Rhabditida</taxon>
        <taxon>Tylenchina</taxon>
        <taxon>Tylenchomorpha</taxon>
        <taxon>Sphaerularioidea</taxon>
        <taxon>Anguinidae</taxon>
        <taxon>Anguininae</taxon>
        <taxon>Ditylenchus</taxon>
    </lineage>
</organism>
<sequence>MHRQPFRGFHPAAIVRYYLIVATEKQHVPTVCAFVLTTYEEHVSLQPISTAQQIPRRCEEYTLLEQRHPS</sequence>
<accession>A0AAD4N604</accession>
<evidence type="ECO:0000313" key="2">
    <source>
        <dbReference type="Proteomes" id="UP001201812"/>
    </source>
</evidence>
<name>A0AAD4N604_9BILA</name>
<protein>
    <submittedName>
        <fullName evidence="1">Uncharacterized protein</fullName>
    </submittedName>
</protein>
<dbReference type="EMBL" id="JAKKPZ010000006">
    <property type="protein sequence ID" value="KAI1719958.1"/>
    <property type="molecule type" value="Genomic_DNA"/>
</dbReference>
<keyword evidence="2" id="KW-1185">Reference proteome</keyword>